<evidence type="ECO:0000256" key="1">
    <source>
        <dbReference type="SAM" id="Phobius"/>
    </source>
</evidence>
<keyword evidence="1" id="KW-1133">Transmembrane helix</keyword>
<dbReference type="RefSeq" id="WP_113891545.1">
    <property type="nucleotide sequence ID" value="NZ_QNRK01000030.1"/>
</dbReference>
<gene>
    <name evidence="2" type="ORF">DFR50_13034</name>
</gene>
<dbReference type="OrthoDB" id="7991866at2"/>
<dbReference type="EMBL" id="QNRK01000030">
    <property type="protein sequence ID" value="RBP06477.1"/>
    <property type="molecule type" value="Genomic_DNA"/>
</dbReference>
<accession>A0A366EVR4</accession>
<proteinExistence type="predicted"/>
<name>A0A366EVR4_9HYPH</name>
<dbReference type="Proteomes" id="UP000253529">
    <property type="component" value="Unassembled WGS sequence"/>
</dbReference>
<keyword evidence="3" id="KW-1185">Reference proteome</keyword>
<evidence type="ECO:0000313" key="3">
    <source>
        <dbReference type="Proteomes" id="UP000253529"/>
    </source>
</evidence>
<keyword evidence="1" id="KW-0812">Transmembrane</keyword>
<evidence type="ECO:0008006" key="4">
    <source>
        <dbReference type="Google" id="ProtNLM"/>
    </source>
</evidence>
<dbReference type="AlphaFoldDB" id="A0A366EVR4"/>
<evidence type="ECO:0000313" key="2">
    <source>
        <dbReference type="EMBL" id="RBP06477.1"/>
    </source>
</evidence>
<keyword evidence="1" id="KW-0472">Membrane</keyword>
<comment type="caution">
    <text evidence="2">The sequence shown here is derived from an EMBL/GenBank/DDBJ whole genome shotgun (WGS) entry which is preliminary data.</text>
</comment>
<sequence>MTAVAFDTLKLATALRDKAKLTQEQAKGFATAMADAMQDGLATKADLATVRSDLAAVASDLAATEARLLREIEATKSDILKWVFGAIGFQTVIVVGAIIGLVRFAHAG</sequence>
<organism evidence="2 3">
    <name type="scientific">Roseiarcus fermentans</name>
    <dbReference type="NCBI Taxonomy" id="1473586"/>
    <lineage>
        <taxon>Bacteria</taxon>
        <taxon>Pseudomonadati</taxon>
        <taxon>Pseudomonadota</taxon>
        <taxon>Alphaproteobacteria</taxon>
        <taxon>Hyphomicrobiales</taxon>
        <taxon>Roseiarcaceae</taxon>
        <taxon>Roseiarcus</taxon>
    </lineage>
</organism>
<reference evidence="2 3" key="1">
    <citation type="submission" date="2018-06" db="EMBL/GenBank/DDBJ databases">
        <title>Genomic Encyclopedia of Type Strains, Phase IV (KMG-IV): sequencing the most valuable type-strain genomes for metagenomic binning, comparative biology and taxonomic classification.</title>
        <authorList>
            <person name="Goeker M."/>
        </authorList>
    </citation>
    <scope>NUCLEOTIDE SEQUENCE [LARGE SCALE GENOMIC DNA]</scope>
    <source>
        <strain evidence="2 3">DSM 24875</strain>
    </source>
</reference>
<protein>
    <recommendedName>
        <fullName evidence="4">DUF1640 domain-containing protein</fullName>
    </recommendedName>
</protein>
<feature type="transmembrane region" description="Helical" evidence="1">
    <location>
        <begin position="79"/>
        <end position="102"/>
    </location>
</feature>